<dbReference type="Pfam" id="PF00027">
    <property type="entry name" value="cNMP_binding"/>
    <property type="match status" value="1"/>
</dbReference>
<evidence type="ECO:0000313" key="3">
    <source>
        <dbReference type="Proteomes" id="UP000245375"/>
    </source>
</evidence>
<reference evidence="2 3" key="2">
    <citation type="submission" date="2018-05" db="EMBL/GenBank/DDBJ databases">
        <title>Algibacter marinivivus sp. nov., isolated from sample around a algae.</title>
        <authorList>
            <person name="Zhong X."/>
        </authorList>
    </citation>
    <scope>NUCLEOTIDE SEQUENCE [LARGE SCALE GENOMIC DNA]</scope>
    <source>
        <strain evidence="2 3">ZY111</strain>
    </source>
</reference>
<dbReference type="OrthoDB" id="663011at2"/>
<dbReference type="InterPro" id="IPR000595">
    <property type="entry name" value="cNMP-bd_dom"/>
</dbReference>
<dbReference type="SUPFAM" id="SSF51206">
    <property type="entry name" value="cAMP-binding domain-like"/>
    <property type="match status" value="1"/>
</dbReference>
<sequence length="196" mass="22925">MNPNLVFLNSFLDVSEETFSKLTRIAVYKKLNAGELIAKPGEVPNKIYMLVSGMMRAYLSSENGKEFNKNFFMPFSFVGALTALIQKQPSKLTYETLTKCNVYEVSFTDIIDLCKEDINISNLYNRILEHVYIRYEERQLELISMDAKDRYLTLKKKIPTIDELIPQYQIASYLSITPVQLSRIRRRIKKEEKRDK</sequence>
<gene>
    <name evidence="2" type="ORF">DIS18_09370</name>
</gene>
<dbReference type="CDD" id="cd00038">
    <property type="entry name" value="CAP_ED"/>
    <property type="match status" value="1"/>
</dbReference>
<dbReference type="PROSITE" id="PS50042">
    <property type="entry name" value="CNMP_BINDING_3"/>
    <property type="match status" value="1"/>
</dbReference>
<name>A0A2U2X3X7_9FLAO</name>
<dbReference type="AlphaFoldDB" id="A0A2U2X3X7"/>
<evidence type="ECO:0000259" key="1">
    <source>
        <dbReference type="PROSITE" id="PS50042"/>
    </source>
</evidence>
<dbReference type="InterPro" id="IPR018490">
    <property type="entry name" value="cNMP-bd_dom_sf"/>
</dbReference>
<dbReference type="Gene3D" id="2.60.120.10">
    <property type="entry name" value="Jelly Rolls"/>
    <property type="match status" value="1"/>
</dbReference>
<dbReference type="RefSeq" id="WP_109352821.1">
    <property type="nucleotide sequence ID" value="NZ_QFRI01000002.1"/>
</dbReference>
<dbReference type="SMART" id="SM00100">
    <property type="entry name" value="cNMP"/>
    <property type="match status" value="1"/>
</dbReference>
<dbReference type="InterPro" id="IPR014710">
    <property type="entry name" value="RmlC-like_jellyroll"/>
</dbReference>
<reference evidence="3" key="3">
    <citation type="submission" date="2018-05" db="EMBL/GenBank/DDBJ databases">
        <authorList>
            <person name="Lu D."/>
        </authorList>
    </citation>
    <scope>NUCLEOTIDE SEQUENCE [LARGE SCALE GENOMIC DNA]</scope>
    <source>
        <strain evidence="3">ZY111</strain>
    </source>
</reference>
<protein>
    <recommendedName>
        <fullName evidence="1">Cyclic nucleotide-binding domain-containing protein</fullName>
    </recommendedName>
</protein>
<accession>A0A2U2X3X7</accession>
<comment type="caution">
    <text evidence="2">The sequence shown here is derived from an EMBL/GenBank/DDBJ whole genome shotgun (WGS) entry which is preliminary data.</text>
</comment>
<organism evidence="2 3">
    <name type="scientific">Algibacter marinivivus</name>
    <dbReference type="NCBI Taxonomy" id="2100723"/>
    <lineage>
        <taxon>Bacteria</taxon>
        <taxon>Pseudomonadati</taxon>
        <taxon>Bacteroidota</taxon>
        <taxon>Flavobacteriia</taxon>
        <taxon>Flavobacteriales</taxon>
        <taxon>Flavobacteriaceae</taxon>
        <taxon>Algibacter</taxon>
    </lineage>
</organism>
<keyword evidence="3" id="KW-1185">Reference proteome</keyword>
<dbReference type="EMBL" id="QFRI01000002">
    <property type="protein sequence ID" value="PWH82454.1"/>
    <property type="molecule type" value="Genomic_DNA"/>
</dbReference>
<reference evidence="3" key="1">
    <citation type="submission" date="2018-05" db="EMBL/GenBank/DDBJ databases">
        <title>Algibacter marinivivus sp. nov., isolated from sample around a algae.</title>
        <authorList>
            <person name="Lu D."/>
        </authorList>
    </citation>
    <scope>NUCLEOTIDE SEQUENCE [LARGE SCALE GENOMIC DNA]</scope>
    <source>
        <strain evidence="3">ZY111</strain>
    </source>
</reference>
<evidence type="ECO:0000313" key="2">
    <source>
        <dbReference type="EMBL" id="PWH82454.1"/>
    </source>
</evidence>
<proteinExistence type="predicted"/>
<dbReference type="Proteomes" id="UP000245375">
    <property type="component" value="Unassembled WGS sequence"/>
</dbReference>
<feature type="domain" description="Cyclic nucleotide-binding" evidence="1">
    <location>
        <begin position="10"/>
        <end position="106"/>
    </location>
</feature>